<proteinExistence type="predicted"/>
<dbReference type="AlphaFoldDB" id="A0A6C0BQ02"/>
<organism evidence="1">
    <name type="scientific">viral metagenome</name>
    <dbReference type="NCBI Taxonomy" id="1070528"/>
    <lineage>
        <taxon>unclassified sequences</taxon>
        <taxon>metagenomes</taxon>
        <taxon>organismal metagenomes</taxon>
    </lineage>
</organism>
<sequence>MAQIDEIPVNDIYSVSTECTKIRVNIRDISSKRVPGPDEEVRPRFAKERDTELKKMIHSRLSNELEGKCGENGYVQPGSTNVLSISGGYCFENYIVFDVVYECMICSPVEGMILQCIAREVTESAGVRAELDDVNNPMKIYIARDHHIKNELFHTIAIDDVLKVRVFGSRYELNDKHISVIVELLSKI</sequence>
<dbReference type="EMBL" id="MN739226">
    <property type="protein sequence ID" value="QHS94525.1"/>
    <property type="molecule type" value="Genomic_DNA"/>
</dbReference>
<protein>
    <submittedName>
        <fullName evidence="1">Uncharacterized protein</fullName>
    </submittedName>
</protein>
<reference evidence="1" key="1">
    <citation type="journal article" date="2020" name="Nature">
        <title>Giant virus diversity and host interactions through global metagenomics.</title>
        <authorList>
            <person name="Schulz F."/>
            <person name="Roux S."/>
            <person name="Paez-Espino D."/>
            <person name="Jungbluth S."/>
            <person name="Walsh D.A."/>
            <person name="Denef V.J."/>
            <person name="McMahon K.D."/>
            <person name="Konstantinidis K.T."/>
            <person name="Eloe-Fadrosh E.A."/>
            <person name="Kyrpides N.C."/>
            <person name="Woyke T."/>
        </authorList>
    </citation>
    <scope>NUCLEOTIDE SEQUENCE</scope>
    <source>
        <strain evidence="1">GVMAG-M-3300018416-45</strain>
    </source>
</reference>
<evidence type="ECO:0000313" key="1">
    <source>
        <dbReference type="EMBL" id="QHS94525.1"/>
    </source>
</evidence>
<name>A0A6C0BQ02_9ZZZZ</name>
<accession>A0A6C0BQ02</accession>